<feature type="domain" description="Nucleolar protein 10-like N-terminal" evidence="9">
    <location>
        <begin position="41"/>
        <end position="185"/>
    </location>
</feature>
<feature type="compositionally biased region" description="Basic and acidic residues" evidence="6">
    <location>
        <begin position="535"/>
        <end position="548"/>
    </location>
</feature>
<feature type="region of interest" description="Disordered" evidence="6">
    <location>
        <begin position="508"/>
        <end position="662"/>
    </location>
</feature>
<evidence type="ECO:0000259" key="7">
    <source>
        <dbReference type="Pfam" id="PF08159"/>
    </source>
</evidence>
<dbReference type="AlphaFoldDB" id="A0A194S2R9"/>
<dbReference type="Pfam" id="PF23098">
    <property type="entry name" value="Beta-prop_NOL10_N"/>
    <property type="match status" value="2"/>
</dbReference>
<dbReference type="GO" id="GO:0030686">
    <property type="term" value="C:90S preribosome"/>
    <property type="evidence" value="ECO:0007669"/>
    <property type="project" value="TreeGrafter"/>
</dbReference>
<keyword evidence="11" id="KW-1185">Reference proteome</keyword>
<evidence type="ECO:0000256" key="6">
    <source>
        <dbReference type="SAM" id="MobiDB-lite"/>
    </source>
</evidence>
<evidence type="ECO:0000313" key="10">
    <source>
        <dbReference type="EMBL" id="KPV74824.1"/>
    </source>
</evidence>
<dbReference type="SUPFAM" id="SSF50978">
    <property type="entry name" value="WD40 repeat-like"/>
    <property type="match status" value="1"/>
</dbReference>
<name>A0A194S2R9_RHOGW</name>
<dbReference type="PANTHER" id="PTHR14927">
    <property type="entry name" value="NUCLEOLAR PROTEIN 10"/>
    <property type="match status" value="1"/>
</dbReference>
<dbReference type="Gene3D" id="2.130.10.10">
    <property type="entry name" value="YVTN repeat-like/Quinoprotein amine dehydrogenase"/>
    <property type="match status" value="1"/>
</dbReference>
<sequence>MVVSLASTGGAAKIYCVNGGGLSSKNAAAWLEAKLSDKNKRRKKGGQGGTGGEGEIRLIQDFDFPEASNKLKTTRDGRYLLATGTYKPRMKVFDLEELSMKMERVTDSENVDFAILSSDWTKTLHLQSDRSLELHTQSSSHYRVRMPRQGRTLAYNFPTCDALVGGLGTEVWRLNLEVGRFMKPFGLEGAPEYDGGEGGGVPGSGATGDAVTGVNVIDINPAHQLLCFGTETRHGRGTVEMWDPRSRSRAGILRLPYASLAQSSMSSATLQHPRLPGVDDDSSTGGVAVTALANRNDGLNLAVGTSTGHILLYDLRANKPYTTKDQGYGLPVKKVEWVESSPATSSDADREGGWVASADEKVVKIWGKDTGTNLVAINPPMPINDLHIYPGTGLVFLANETSPMTGYYVPQLGPAPKWCRFLDNMTEEMEDDQVTTIYDDYKFVDRAELDDLNLTHLIGTDTLKPYMHGYFVDLRLYTKARAIANPFQYAEHRDQLVRDKLAAEQESRIRGAKKAAGSQSAGSGVKVNKALAKKLRTEEERQRKREAGELSDDDEGTKRRKKKNAAAAGGADAPSLLKDDRFGDLFTNPDFEIDEESREFQLLNPSTKPRQHQASDDDDDDDDEQDEQDEDEEASNSDSSAEGGASPPLSLSFPLALPGARP</sequence>
<dbReference type="Pfam" id="PF23097">
    <property type="entry name" value="NOL10_2nd"/>
    <property type="match status" value="1"/>
</dbReference>
<dbReference type="EMBL" id="KQ474079">
    <property type="protein sequence ID" value="KPV74824.1"/>
    <property type="molecule type" value="Genomic_DNA"/>
</dbReference>
<feature type="domain" description="Nucleolar protein 10-like N-terminal" evidence="9">
    <location>
        <begin position="211"/>
        <end position="436"/>
    </location>
</feature>
<dbReference type="OrthoDB" id="273340at2759"/>
<dbReference type="PANTHER" id="PTHR14927:SF0">
    <property type="entry name" value="NUCLEOLAR PROTEIN 10"/>
    <property type="match status" value="1"/>
</dbReference>
<evidence type="ECO:0000259" key="8">
    <source>
        <dbReference type="Pfam" id="PF23097"/>
    </source>
</evidence>
<protein>
    <submittedName>
        <fullName evidence="10">Uncharacterized protein</fullName>
    </submittedName>
</protein>
<evidence type="ECO:0000313" key="11">
    <source>
        <dbReference type="Proteomes" id="UP000053890"/>
    </source>
</evidence>
<evidence type="ECO:0000256" key="2">
    <source>
        <dbReference type="ARBA" id="ARBA00005264"/>
    </source>
</evidence>
<dbReference type="InterPro" id="IPR015943">
    <property type="entry name" value="WD40/YVTN_repeat-like_dom_sf"/>
</dbReference>
<feature type="compositionally biased region" description="Acidic residues" evidence="6">
    <location>
        <begin position="616"/>
        <end position="635"/>
    </location>
</feature>
<dbReference type="InterPro" id="IPR056550">
    <property type="entry name" value="NOL10_2nd"/>
</dbReference>
<evidence type="ECO:0000256" key="1">
    <source>
        <dbReference type="ARBA" id="ARBA00004604"/>
    </source>
</evidence>
<dbReference type="RefSeq" id="XP_018270873.1">
    <property type="nucleotide sequence ID" value="XM_018412225.1"/>
</dbReference>
<feature type="compositionally biased region" description="Low complexity" evidence="6">
    <location>
        <begin position="514"/>
        <end position="527"/>
    </location>
</feature>
<organism evidence="10 11">
    <name type="scientific">Rhodotorula graminis (strain WP1)</name>
    <dbReference type="NCBI Taxonomy" id="578459"/>
    <lineage>
        <taxon>Eukaryota</taxon>
        <taxon>Fungi</taxon>
        <taxon>Dikarya</taxon>
        <taxon>Basidiomycota</taxon>
        <taxon>Pucciniomycotina</taxon>
        <taxon>Microbotryomycetes</taxon>
        <taxon>Sporidiobolales</taxon>
        <taxon>Sporidiobolaceae</taxon>
        <taxon>Rhodotorula</taxon>
    </lineage>
</organism>
<dbReference type="InterPro" id="IPR012580">
    <property type="entry name" value="NUC153"/>
</dbReference>
<dbReference type="Pfam" id="PF08159">
    <property type="entry name" value="NUC153"/>
    <property type="match status" value="1"/>
</dbReference>
<evidence type="ECO:0000259" key="9">
    <source>
        <dbReference type="Pfam" id="PF23098"/>
    </source>
</evidence>
<accession>A0A194S2R9</accession>
<dbReference type="GO" id="GO:0000462">
    <property type="term" value="P:maturation of SSU-rRNA from tricistronic rRNA transcript (SSU-rRNA, 5.8S rRNA, LSU-rRNA)"/>
    <property type="evidence" value="ECO:0007669"/>
    <property type="project" value="TreeGrafter"/>
</dbReference>
<comment type="similarity">
    <text evidence="2">Belongs to the WD repeat NOL10/ENP2 family.</text>
</comment>
<dbReference type="OMA" id="GYFMDVR"/>
<dbReference type="InterPro" id="IPR040382">
    <property type="entry name" value="NOL10/Enp2"/>
</dbReference>
<dbReference type="GO" id="GO:0032040">
    <property type="term" value="C:small-subunit processome"/>
    <property type="evidence" value="ECO:0007669"/>
    <property type="project" value="TreeGrafter"/>
</dbReference>
<dbReference type="GeneID" id="28972674"/>
<dbReference type="Proteomes" id="UP000053890">
    <property type="component" value="Unassembled WGS sequence"/>
</dbReference>
<feature type="domain" description="NUC153" evidence="7">
    <location>
        <begin position="579"/>
        <end position="607"/>
    </location>
</feature>
<dbReference type="STRING" id="578459.A0A194S2R9"/>
<evidence type="ECO:0000256" key="5">
    <source>
        <dbReference type="ARBA" id="ARBA00023242"/>
    </source>
</evidence>
<keyword evidence="3" id="KW-0853">WD repeat</keyword>
<dbReference type="InterPro" id="IPR056551">
    <property type="entry name" value="Beta-prop_NOL10_N"/>
</dbReference>
<reference evidence="10 11" key="1">
    <citation type="journal article" date="2015" name="Front. Microbiol.">
        <title>Genome sequence of the plant growth promoting endophytic yeast Rhodotorula graminis WP1.</title>
        <authorList>
            <person name="Firrincieli A."/>
            <person name="Otillar R."/>
            <person name="Salamov A."/>
            <person name="Schmutz J."/>
            <person name="Khan Z."/>
            <person name="Redman R.S."/>
            <person name="Fleck N.D."/>
            <person name="Lindquist E."/>
            <person name="Grigoriev I.V."/>
            <person name="Doty S.L."/>
        </authorList>
    </citation>
    <scope>NUCLEOTIDE SEQUENCE [LARGE SCALE GENOMIC DNA]</scope>
    <source>
        <strain evidence="10 11">WP1</strain>
    </source>
</reference>
<dbReference type="InterPro" id="IPR036322">
    <property type="entry name" value="WD40_repeat_dom_sf"/>
</dbReference>
<evidence type="ECO:0000256" key="4">
    <source>
        <dbReference type="ARBA" id="ARBA00022737"/>
    </source>
</evidence>
<keyword evidence="4" id="KW-0677">Repeat</keyword>
<keyword evidence="5" id="KW-0539">Nucleus</keyword>
<feature type="compositionally biased region" description="Low complexity" evidence="6">
    <location>
        <begin position="636"/>
        <end position="662"/>
    </location>
</feature>
<comment type="subcellular location">
    <subcellularLocation>
        <location evidence="1">Nucleus</location>
        <location evidence="1">Nucleolus</location>
    </subcellularLocation>
</comment>
<evidence type="ECO:0000256" key="3">
    <source>
        <dbReference type="ARBA" id="ARBA00022574"/>
    </source>
</evidence>
<feature type="domain" description="Nucleolar protein 10-like second" evidence="8">
    <location>
        <begin position="437"/>
        <end position="485"/>
    </location>
</feature>
<proteinExistence type="inferred from homology"/>
<gene>
    <name evidence="10" type="ORF">RHOBADRAFT_14938</name>
</gene>